<feature type="region of interest" description="Disordered" evidence="1">
    <location>
        <begin position="78"/>
        <end position="102"/>
    </location>
</feature>
<keyword evidence="5" id="KW-1185">Reference proteome</keyword>
<evidence type="ECO:0000259" key="2">
    <source>
        <dbReference type="Pfam" id="PF25465"/>
    </source>
</evidence>
<sequence>MNKVRAKVDQREKGVQDAAQSSVGTRRTTAKGDEVQVGCRGISRTRRTDRQRSASWDFDNKPIAVRARGALRDVEQQSVLLSSSRRSTPRASSVNSKRPGSLAVTEKSILARAASPVLRSSHLAATSKGSPALQIYRDESLSKMALTAGKASSRPGPNKIVSTNSPLQAAVARRRSGENKIVAKASPLSVASVKSVRSSPVIQIGSRKSTNSDLVRLSAKVEPQEEEEEEGLSSIQSSLHGRLSLLEGRVSQMAAELRETKELLDASNPISSKVLLTDIHSKITNIERCMTGSPVESSVSSRSGRFSSGGIDSASLRERILTEKEGFKKALQSLTSSHRHNVMDSELLPQRSSSMRFPKDSPALEAKMKAHYDRQAPGSRLSITTTSKPHERLETDHSRLETISHDNAQPIFEDYYSDNPTQTLKPLKTRPSLHQKVVESLVSQHEKSKEDRELLCMKLAEFGGRGRVDAGACDEGALVAAEFLTSLDGERCFQKEVGKPLETLKAPLKERKSSLPLPESSENSSSSGSVLSFRKHRYSDEASDSSSSEYSSPSYHQSAGEATENPCSTLSIGSEFADINHLKLSDGSHISRQLPKSELSRQPMQFRTSEGEVINEPISTNDLRCDKFGHVEAEEVGDLSVLTSVARNDEEGLRKIAGKKLLNLSEKNSTAGWFVCEGEGILLAHEDSSCSYHDVANMEEKAIYRGPTTLTSRVWGDCWIVRAPGSDGRANKFVVAASASGSKDSAFCSWDFHSRKCVASHHQSSSVPSPPRGRSGRASSFDQGSSFVKDPSVPGSNFALRKWLDRSGAVNMPKLGGSAATKKTFDRSTSLDNSFRKRNVAEEMQNKCTSQPLWWYRPCGPLLASAASGLTTVSLYDIRDGESVMRWETQKVVAAMAYSSPLQWRNKSKLVLAELECLSFWDVESLEAKRIHTVNLLGKQLRALHVYNVDAECSGGVRQRLSSSDHHSDGTLCTNEAVNVLDFRVPTGIAKKFPTLDEETQSIYADGDAVYSGALTYESRTLGDGTRVLQPHCRLSQWSMRQGKLMNVYSLPHSNSYASQLSISQVWGSSDTIMAANGNGLFVFEPARRHSGQGISNVRDVLGPDDLRNPTFDFASSRVLLVSRNRPAMWSHWP</sequence>
<accession>A0A2K1J7X5</accession>
<feature type="compositionally biased region" description="Low complexity" evidence="1">
    <location>
        <begin position="78"/>
        <end position="94"/>
    </location>
</feature>
<dbReference type="Pfam" id="PF25465">
    <property type="entry name" value="Beta-prop_At4g14310"/>
    <property type="match status" value="1"/>
</dbReference>
<dbReference type="InterPro" id="IPR036322">
    <property type="entry name" value="WD40_repeat_dom_sf"/>
</dbReference>
<dbReference type="EMBL" id="ABEU02000016">
    <property type="protein sequence ID" value="PNR37640.1"/>
    <property type="molecule type" value="Genomic_DNA"/>
</dbReference>
<dbReference type="FunCoup" id="A0A2K1J7X5">
    <property type="interactions" value="524"/>
</dbReference>
<dbReference type="EnsemblPlants" id="Pp3c16_10130V3.1">
    <property type="protein sequence ID" value="Pp3c16_10130V3.1"/>
    <property type="gene ID" value="Pp3c16_10130"/>
</dbReference>
<dbReference type="OrthoDB" id="1907242at2759"/>
<feature type="compositionally biased region" description="Low complexity" evidence="1">
    <location>
        <begin position="544"/>
        <end position="559"/>
    </location>
</feature>
<reference evidence="3 5" key="1">
    <citation type="journal article" date="2008" name="Science">
        <title>The Physcomitrella genome reveals evolutionary insights into the conquest of land by plants.</title>
        <authorList>
            <person name="Rensing S."/>
            <person name="Lang D."/>
            <person name="Zimmer A."/>
            <person name="Terry A."/>
            <person name="Salamov A."/>
            <person name="Shapiro H."/>
            <person name="Nishiyama T."/>
            <person name="Perroud P.-F."/>
            <person name="Lindquist E."/>
            <person name="Kamisugi Y."/>
            <person name="Tanahashi T."/>
            <person name="Sakakibara K."/>
            <person name="Fujita T."/>
            <person name="Oishi K."/>
            <person name="Shin-I T."/>
            <person name="Kuroki Y."/>
            <person name="Toyoda A."/>
            <person name="Suzuki Y."/>
            <person name="Hashimoto A."/>
            <person name="Yamaguchi K."/>
            <person name="Sugano A."/>
            <person name="Kohara Y."/>
            <person name="Fujiyama A."/>
            <person name="Anterola A."/>
            <person name="Aoki S."/>
            <person name="Ashton N."/>
            <person name="Barbazuk W.B."/>
            <person name="Barker E."/>
            <person name="Bennetzen J."/>
            <person name="Bezanilla M."/>
            <person name="Blankenship R."/>
            <person name="Cho S.H."/>
            <person name="Dutcher S."/>
            <person name="Estelle M."/>
            <person name="Fawcett J.A."/>
            <person name="Gundlach H."/>
            <person name="Hanada K."/>
            <person name="Heyl A."/>
            <person name="Hicks K.A."/>
            <person name="Hugh J."/>
            <person name="Lohr M."/>
            <person name="Mayer K."/>
            <person name="Melkozernov A."/>
            <person name="Murata T."/>
            <person name="Nelson D."/>
            <person name="Pils B."/>
            <person name="Prigge M."/>
            <person name="Reiss B."/>
            <person name="Renner T."/>
            <person name="Rombauts S."/>
            <person name="Rushton P."/>
            <person name="Sanderfoot A."/>
            <person name="Schween G."/>
            <person name="Shiu S.-H."/>
            <person name="Stueber K."/>
            <person name="Theodoulou F.L."/>
            <person name="Tu H."/>
            <person name="Van de Peer Y."/>
            <person name="Verrier P.J."/>
            <person name="Waters E."/>
            <person name="Wood A."/>
            <person name="Yang L."/>
            <person name="Cove D."/>
            <person name="Cuming A."/>
            <person name="Hasebe M."/>
            <person name="Lucas S."/>
            <person name="Mishler D.B."/>
            <person name="Reski R."/>
            <person name="Grigoriev I."/>
            <person name="Quatrano R.S."/>
            <person name="Boore J.L."/>
        </authorList>
    </citation>
    <scope>NUCLEOTIDE SEQUENCE [LARGE SCALE GENOMIC DNA]</scope>
    <source>
        <strain evidence="4 5">cv. Gransden 2004</strain>
    </source>
</reference>
<dbReference type="SUPFAM" id="SSF50978">
    <property type="entry name" value="WD40 repeat-like"/>
    <property type="match status" value="1"/>
</dbReference>
<feature type="region of interest" description="Disordered" evidence="1">
    <location>
        <begin position="1"/>
        <end position="55"/>
    </location>
</feature>
<feature type="domain" description="At4g14310 8-bladed propeller" evidence="2">
    <location>
        <begin position="848"/>
        <end position="1129"/>
    </location>
</feature>
<feature type="region of interest" description="Disordered" evidence="1">
    <location>
        <begin position="761"/>
        <end position="793"/>
    </location>
</feature>
<dbReference type="PANTHER" id="PTHR35492:SF1">
    <property type="entry name" value="TRANSDUCIN_WD40 REPEAT-LIKE SUPERFAMILY PROTEIN"/>
    <property type="match status" value="1"/>
</dbReference>
<dbReference type="KEGG" id="ppp:112293650"/>
<feature type="compositionally biased region" description="Polar residues" evidence="1">
    <location>
        <begin position="18"/>
        <end position="27"/>
    </location>
</feature>
<name>A0A2K1J7X5_PHYPA</name>
<dbReference type="PANTHER" id="PTHR35492">
    <property type="entry name" value="TRANSDUCIN/WD40 REPEAT-LIKE SUPERFAMILY PROTEIN"/>
    <property type="match status" value="1"/>
</dbReference>
<feature type="region of interest" description="Disordered" evidence="1">
    <location>
        <begin position="509"/>
        <end position="567"/>
    </location>
</feature>
<dbReference type="EnsemblPlants" id="Pp3c16_10130V3.2">
    <property type="protein sequence ID" value="Pp3c16_10130V3.2"/>
    <property type="gene ID" value="Pp3c16_10130"/>
</dbReference>
<dbReference type="GeneID" id="112293650"/>
<protein>
    <recommendedName>
        <fullName evidence="2">At4g14310 8-bladed propeller domain-containing protein</fullName>
    </recommendedName>
</protein>
<dbReference type="RefSeq" id="XP_024399098.1">
    <property type="nucleotide sequence ID" value="XM_024543330.2"/>
</dbReference>
<feature type="compositionally biased region" description="Low complexity" evidence="1">
    <location>
        <begin position="514"/>
        <end position="532"/>
    </location>
</feature>
<feature type="compositionally biased region" description="Low complexity" evidence="1">
    <location>
        <begin position="764"/>
        <end position="780"/>
    </location>
</feature>
<evidence type="ECO:0000313" key="4">
    <source>
        <dbReference type="EnsemblPlants" id="Pp3c16_10130V3.1"/>
    </source>
</evidence>
<evidence type="ECO:0000256" key="1">
    <source>
        <dbReference type="SAM" id="MobiDB-lite"/>
    </source>
</evidence>
<dbReference type="PaxDb" id="3218-PP1S106_204V6.1"/>
<dbReference type="Gramene" id="Pp3c16_10130V3.3">
    <property type="protein sequence ID" value="Pp3c16_10130V3.3"/>
    <property type="gene ID" value="Pp3c16_10130"/>
</dbReference>
<organism evidence="3">
    <name type="scientific">Physcomitrium patens</name>
    <name type="common">Spreading-leaved earth moss</name>
    <name type="synonym">Physcomitrella patens</name>
    <dbReference type="NCBI Taxonomy" id="3218"/>
    <lineage>
        <taxon>Eukaryota</taxon>
        <taxon>Viridiplantae</taxon>
        <taxon>Streptophyta</taxon>
        <taxon>Embryophyta</taxon>
        <taxon>Bryophyta</taxon>
        <taxon>Bryophytina</taxon>
        <taxon>Bryopsida</taxon>
        <taxon>Funariidae</taxon>
        <taxon>Funariales</taxon>
        <taxon>Funariaceae</taxon>
        <taxon>Physcomitrium</taxon>
    </lineage>
</organism>
<dbReference type="Proteomes" id="UP000006727">
    <property type="component" value="Chromosome 16"/>
</dbReference>
<dbReference type="InterPro" id="IPR045289">
    <property type="entry name" value="At4g14310-like"/>
</dbReference>
<dbReference type="OMA" id="ITNIERC"/>
<dbReference type="InterPro" id="IPR057442">
    <property type="entry name" value="Beta-prop_At4g14310"/>
</dbReference>
<gene>
    <name evidence="4" type="primary">LOC112293650</name>
    <name evidence="3" type="ORF">PHYPA_020749</name>
</gene>
<dbReference type="Gramene" id="Pp3c16_10130V3.1">
    <property type="protein sequence ID" value="Pp3c16_10130V3.1"/>
    <property type="gene ID" value="Pp3c16_10130"/>
</dbReference>
<dbReference type="Gramene" id="Pp3c16_10130V3.2">
    <property type="protein sequence ID" value="Pp3c16_10130V3.2"/>
    <property type="gene ID" value="Pp3c16_10130"/>
</dbReference>
<dbReference type="EnsemblPlants" id="Pp3c16_10130V3.3">
    <property type="protein sequence ID" value="Pp3c16_10130V3.3"/>
    <property type="gene ID" value="Pp3c16_10130"/>
</dbReference>
<evidence type="ECO:0000313" key="5">
    <source>
        <dbReference type="Proteomes" id="UP000006727"/>
    </source>
</evidence>
<reference evidence="3 5" key="2">
    <citation type="journal article" date="2018" name="Plant J.">
        <title>The Physcomitrella patens chromosome-scale assembly reveals moss genome structure and evolution.</title>
        <authorList>
            <person name="Lang D."/>
            <person name="Ullrich K.K."/>
            <person name="Murat F."/>
            <person name="Fuchs J."/>
            <person name="Jenkins J."/>
            <person name="Haas F.B."/>
            <person name="Piednoel M."/>
            <person name="Gundlach H."/>
            <person name="Van Bel M."/>
            <person name="Meyberg R."/>
            <person name="Vives C."/>
            <person name="Morata J."/>
            <person name="Symeonidi A."/>
            <person name="Hiss M."/>
            <person name="Muchero W."/>
            <person name="Kamisugi Y."/>
            <person name="Saleh O."/>
            <person name="Blanc G."/>
            <person name="Decker E.L."/>
            <person name="van Gessel N."/>
            <person name="Grimwood J."/>
            <person name="Hayes R.D."/>
            <person name="Graham S.W."/>
            <person name="Gunter L.E."/>
            <person name="McDaniel S.F."/>
            <person name="Hoernstein S.N.W."/>
            <person name="Larsson A."/>
            <person name="Li F.W."/>
            <person name="Perroud P.F."/>
            <person name="Phillips J."/>
            <person name="Ranjan P."/>
            <person name="Rokshar D.S."/>
            <person name="Rothfels C.J."/>
            <person name="Schneider L."/>
            <person name="Shu S."/>
            <person name="Stevenson D.W."/>
            <person name="Thummler F."/>
            <person name="Tillich M."/>
            <person name="Villarreal Aguilar J.C."/>
            <person name="Widiez T."/>
            <person name="Wong G.K."/>
            <person name="Wymore A."/>
            <person name="Zhang Y."/>
            <person name="Zimmer A.D."/>
            <person name="Quatrano R.S."/>
            <person name="Mayer K.F.X."/>
            <person name="Goodstein D."/>
            <person name="Casacuberta J.M."/>
            <person name="Vandepoele K."/>
            <person name="Reski R."/>
            <person name="Cuming A.C."/>
            <person name="Tuskan G.A."/>
            <person name="Maumus F."/>
            <person name="Salse J."/>
            <person name="Schmutz J."/>
            <person name="Rensing S.A."/>
        </authorList>
    </citation>
    <scope>NUCLEOTIDE SEQUENCE [LARGE SCALE GENOMIC DNA]</scope>
    <source>
        <strain evidence="4 5">cv. Gransden 2004</strain>
    </source>
</reference>
<proteinExistence type="predicted"/>
<evidence type="ECO:0000313" key="3">
    <source>
        <dbReference type="EMBL" id="PNR37640.1"/>
    </source>
</evidence>
<feature type="compositionally biased region" description="Basic and acidic residues" evidence="1">
    <location>
        <begin position="1"/>
        <end position="15"/>
    </location>
</feature>
<reference evidence="4" key="3">
    <citation type="submission" date="2020-12" db="UniProtKB">
        <authorList>
            <consortium name="EnsemblPlants"/>
        </authorList>
    </citation>
    <scope>IDENTIFICATION</scope>
</reference>
<dbReference type="AlphaFoldDB" id="A0A2K1J7X5"/>